<accession>A0A650GBR4</accession>
<protein>
    <submittedName>
        <fullName evidence="1">Uncharacterized protein</fullName>
    </submittedName>
</protein>
<evidence type="ECO:0000313" key="1">
    <source>
        <dbReference type="EMBL" id="QGW48377.1"/>
    </source>
</evidence>
<dbReference type="EMBL" id="MN056360">
    <property type="protein sequence ID" value="QGW48377.1"/>
    <property type="molecule type" value="Genomic_DNA"/>
</dbReference>
<name>A0A650GBR4_RAPSA</name>
<geneLocation type="mitochondrion" evidence="1"/>
<proteinExistence type="predicted"/>
<keyword evidence="1" id="KW-0496">Mitochondrion</keyword>
<gene>
    <name evidence="1" type="primary">orf73i</name>
</gene>
<organism evidence="1">
    <name type="scientific">Raphanus sativus</name>
    <name type="common">Radish</name>
    <name type="synonym">Raphanus raphanistrum var. sativus</name>
    <dbReference type="NCBI Taxonomy" id="3726"/>
    <lineage>
        <taxon>Eukaryota</taxon>
        <taxon>Viridiplantae</taxon>
        <taxon>Streptophyta</taxon>
        <taxon>Embryophyta</taxon>
        <taxon>Tracheophyta</taxon>
        <taxon>Spermatophyta</taxon>
        <taxon>Magnoliopsida</taxon>
        <taxon>eudicotyledons</taxon>
        <taxon>Gunneridae</taxon>
        <taxon>Pentapetalae</taxon>
        <taxon>rosids</taxon>
        <taxon>malvids</taxon>
        <taxon>Brassicales</taxon>
        <taxon>Brassicaceae</taxon>
        <taxon>Brassiceae</taxon>
        <taxon>Raphanus</taxon>
    </lineage>
</organism>
<sequence length="73" mass="8365">MGSPKLPALLKKFASKGHAEDLPFQQSSRRGLLIDDAFRRQQAVADKALFPKGSEEDWFETRSVRFSCIYPRH</sequence>
<dbReference type="AlphaFoldDB" id="A0A650GBR4"/>
<reference evidence="1" key="1">
    <citation type="submission" date="2019-06" db="EMBL/GenBank/DDBJ databases">
        <title>Complete mitochondrial genome sequencing of NWB CMS and Normal type.</title>
        <authorList>
            <person name="Zhang L."/>
            <person name="Wang Q."/>
            <person name="Wang Y."/>
        </authorList>
    </citation>
    <scope>NUCLEOTIDE SEQUENCE</scope>
    <source>
        <strain evidence="1">YB-A</strain>
        <strain evidence="2">YB-B</strain>
    </source>
</reference>
<evidence type="ECO:0000313" key="2">
    <source>
        <dbReference type="EMBL" id="QGW48613.1"/>
    </source>
</evidence>
<dbReference type="EMBL" id="MN056359">
    <property type="protein sequence ID" value="QGW48613.1"/>
    <property type="molecule type" value="Genomic_DNA"/>
</dbReference>